<evidence type="ECO:0000313" key="6">
    <source>
        <dbReference type="EMBL" id="CAB4793300.1"/>
    </source>
</evidence>
<feature type="transmembrane region" description="Helical" evidence="2">
    <location>
        <begin position="54"/>
        <end position="74"/>
    </location>
</feature>
<dbReference type="AlphaFoldDB" id="A0A6J5YT87"/>
<feature type="compositionally biased region" description="Low complexity" evidence="1">
    <location>
        <begin position="84"/>
        <end position="107"/>
    </location>
</feature>
<evidence type="ECO:0000313" key="8">
    <source>
        <dbReference type="EMBL" id="CAB4997413.1"/>
    </source>
</evidence>
<protein>
    <submittedName>
        <fullName evidence="3">Unannotated protein</fullName>
    </submittedName>
</protein>
<dbReference type="EMBL" id="CAFBNJ010000028">
    <property type="protein sequence ID" value="CAB4949051.1"/>
    <property type="molecule type" value="Genomic_DNA"/>
</dbReference>
<evidence type="ECO:0000313" key="5">
    <source>
        <dbReference type="EMBL" id="CAB4619638.1"/>
    </source>
</evidence>
<evidence type="ECO:0000256" key="2">
    <source>
        <dbReference type="SAM" id="Phobius"/>
    </source>
</evidence>
<feature type="region of interest" description="Disordered" evidence="1">
    <location>
        <begin position="77"/>
        <end position="107"/>
    </location>
</feature>
<dbReference type="EMBL" id="CAESAL010000008">
    <property type="protein sequence ID" value="CAB4333511.1"/>
    <property type="molecule type" value="Genomic_DNA"/>
</dbReference>
<accession>A0A6J5YT87</accession>
<dbReference type="EMBL" id="CAEZVC010000029">
    <property type="protein sequence ID" value="CAB4619638.1"/>
    <property type="molecule type" value="Genomic_DNA"/>
</dbReference>
<keyword evidence="2" id="KW-1133">Transmembrane helix</keyword>
<proteinExistence type="predicted"/>
<organism evidence="3">
    <name type="scientific">freshwater metagenome</name>
    <dbReference type="NCBI Taxonomy" id="449393"/>
    <lineage>
        <taxon>unclassified sequences</taxon>
        <taxon>metagenomes</taxon>
        <taxon>ecological metagenomes</taxon>
    </lineage>
</organism>
<feature type="compositionally biased region" description="Low complexity" evidence="1">
    <location>
        <begin position="32"/>
        <end position="47"/>
    </location>
</feature>
<name>A0A6J5YT87_9ZZZZ</name>
<keyword evidence="2" id="KW-0472">Membrane</keyword>
<evidence type="ECO:0000313" key="4">
    <source>
        <dbReference type="EMBL" id="CAB4586497.1"/>
    </source>
</evidence>
<evidence type="ECO:0000313" key="7">
    <source>
        <dbReference type="EMBL" id="CAB4949051.1"/>
    </source>
</evidence>
<reference evidence="3" key="1">
    <citation type="submission" date="2020-05" db="EMBL/GenBank/DDBJ databases">
        <authorList>
            <person name="Chiriac C."/>
            <person name="Salcher M."/>
            <person name="Ghai R."/>
            <person name="Kavagutti S V."/>
        </authorList>
    </citation>
    <scope>NUCLEOTIDE SEQUENCE</scope>
</reference>
<dbReference type="EMBL" id="CAFBOK010000248">
    <property type="protein sequence ID" value="CAB4997413.1"/>
    <property type="molecule type" value="Genomic_DNA"/>
</dbReference>
<feature type="region of interest" description="Disordered" evidence="1">
    <location>
        <begin position="1"/>
        <end position="47"/>
    </location>
</feature>
<gene>
    <name evidence="4" type="ORF">UFOPK1762_01042</name>
    <name evidence="5" type="ORF">UFOPK1906_00656</name>
    <name evidence="6" type="ORF">UFOPK3010_00135</name>
    <name evidence="3" type="ORF">UFOPK3331_00398</name>
    <name evidence="7" type="ORF">UFOPK3785_00711</name>
    <name evidence="8" type="ORF">UFOPK3927_01673</name>
</gene>
<dbReference type="EMBL" id="CAEZTY010000034">
    <property type="protein sequence ID" value="CAB4586497.1"/>
    <property type="molecule type" value="Genomic_DNA"/>
</dbReference>
<dbReference type="EMBL" id="CAFAAM010000009">
    <property type="protein sequence ID" value="CAB4793300.1"/>
    <property type="molecule type" value="Genomic_DNA"/>
</dbReference>
<keyword evidence="2" id="KW-0812">Transmembrane</keyword>
<sequence length="249" mass="25842">MTEEHPPPNDSGVPPESPPLGQTLPPPPAGTSPLDPSGPDSDSSSSGFLSNRKWVIAGAAVGAVVILALVGALVSNGSSSKAGPTTTTTEATTTTVPRTTTSMVTTTTLPPPILTKAMCTETPPDGMVTKDGNSFTGQCLHFWAHVFQFDAATGPCTLMANYSNSWHKYNFEYGNAILMIDSNQSFGAAVTSTQGKVQLPSNSCAQLGPISQGDNIEVWGIAQGTSSYSTKAGGTNQYLKIGLVDAYKR</sequence>
<evidence type="ECO:0000313" key="3">
    <source>
        <dbReference type="EMBL" id="CAB4333511.1"/>
    </source>
</evidence>
<evidence type="ECO:0000256" key="1">
    <source>
        <dbReference type="SAM" id="MobiDB-lite"/>
    </source>
</evidence>